<dbReference type="InterPro" id="IPR036392">
    <property type="entry name" value="PLAT/LH2_dom_sf"/>
</dbReference>
<keyword evidence="2" id="KW-1185">Reference proteome</keyword>
<accession>A0ABQ7WSM7</accession>
<evidence type="ECO:0000313" key="1">
    <source>
        <dbReference type="EMBL" id="KAH0783002.1"/>
    </source>
</evidence>
<proteinExistence type="predicted"/>
<comment type="caution">
    <text evidence="1">The sequence shown here is derived from an EMBL/GenBank/DDBJ whole genome shotgun (WGS) entry which is preliminary data.</text>
</comment>
<gene>
    <name evidence="1" type="ORF">KY290_002600</name>
</gene>
<dbReference type="Proteomes" id="UP000826656">
    <property type="component" value="Unassembled WGS sequence"/>
</dbReference>
<reference evidence="1 2" key="1">
    <citation type="journal article" date="2021" name="bioRxiv">
        <title>Chromosome-scale and haplotype-resolved genome assembly of a tetraploid potato cultivar.</title>
        <authorList>
            <person name="Sun H."/>
            <person name="Jiao W.-B."/>
            <person name="Krause K."/>
            <person name="Campoy J.A."/>
            <person name="Goel M."/>
            <person name="Folz-Donahue K."/>
            <person name="Kukat C."/>
            <person name="Huettel B."/>
            <person name="Schneeberger K."/>
        </authorList>
    </citation>
    <scope>NUCLEOTIDE SEQUENCE [LARGE SCALE GENOMIC DNA]</scope>
    <source>
        <strain evidence="1">SolTubOtavaFocal</strain>
        <tissue evidence="1">Leaves</tissue>
    </source>
</reference>
<sequence length="76" mass="8462">MILNKIVDAITGKDDGKKVKGTVVLMKKNVLDFTDVNASIVDGVLDFLGRRVSFQLISNSVHDGQYSHLHLNFFNN</sequence>
<protein>
    <submittedName>
        <fullName evidence="1">Uncharacterized protein</fullName>
    </submittedName>
</protein>
<name>A0ABQ7WSM7_SOLTU</name>
<dbReference type="SUPFAM" id="SSF49723">
    <property type="entry name" value="Lipase/lipooxygenase domain (PLAT/LH2 domain)"/>
    <property type="match status" value="1"/>
</dbReference>
<organism evidence="1 2">
    <name type="scientific">Solanum tuberosum</name>
    <name type="common">Potato</name>
    <dbReference type="NCBI Taxonomy" id="4113"/>
    <lineage>
        <taxon>Eukaryota</taxon>
        <taxon>Viridiplantae</taxon>
        <taxon>Streptophyta</taxon>
        <taxon>Embryophyta</taxon>
        <taxon>Tracheophyta</taxon>
        <taxon>Spermatophyta</taxon>
        <taxon>Magnoliopsida</taxon>
        <taxon>eudicotyledons</taxon>
        <taxon>Gunneridae</taxon>
        <taxon>Pentapetalae</taxon>
        <taxon>asterids</taxon>
        <taxon>lamiids</taxon>
        <taxon>Solanales</taxon>
        <taxon>Solanaceae</taxon>
        <taxon>Solanoideae</taxon>
        <taxon>Solaneae</taxon>
        <taxon>Solanum</taxon>
    </lineage>
</organism>
<dbReference type="Gene3D" id="2.60.60.20">
    <property type="entry name" value="PLAT/LH2 domain"/>
    <property type="match status" value="1"/>
</dbReference>
<dbReference type="EMBL" id="JAIVGD010000001">
    <property type="protein sequence ID" value="KAH0783002.1"/>
    <property type="molecule type" value="Genomic_DNA"/>
</dbReference>
<evidence type="ECO:0000313" key="2">
    <source>
        <dbReference type="Proteomes" id="UP000826656"/>
    </source>
</evidence>